<dbReference type="EMBL" id="JAEUBG010000445">
    <property type="protein sequence ID" value="KAH3688279.1"/>
    <property type="molecule type" value="Genomic_DNA"/>
</dbReference>
<protein>
    <submittedName>
        <fullName evidence="1">Uncharacterized protein</fullName>
    </submittedName>
</protein>
<reference evidence="1" key="2">
    <citation type="submission" date="2021-01" db="EMBL/GenBank/DDBJ databases">
        <authorList>
            <person name="Schikora-Tamarit M.A."/>
        </authorList>
    </citation>
    <scope>NUCLEOTIDE SEQUENCE</scope>
    <source>
        <strain evidence="1">CBS2887</strain>
    </source>
</reference>
<name>A0A9P8TRM1_WICPI</name>
<proteinExistence type="predicted"/>
<evidence type="ECO:0000313" key="2">
    <source>
        <dbReference type="Proteomes" id="UP000774326"/>
    </source>
</evidence>
<sequence length="149" mass="16767">MRHWLQIWGSLSRTEVGHQWELALNGESVPTFVLWEFEGQPWEQTVLDVCEIEFGMGIGIGLFVIFREETFIKGKVMSQGVDLPLLGSLVLNHLRAVSVVLFLELSTFFVIGPLMLDLCWINVSFISLTGIRKNVIAGEPPTVRVLVLV</sequence>
<evidence type="ECO:0000313" key="1">
    <source>
        <dbReference type="EMBL" id="KAH3688279.1"/>
    </source>
</evidence>
<gene>
    <name evidence="1" type="ORF">WICPIJ_000750</name>
</gene>
<accession>A0A9P8TRM1</accession>
<comment type="caution">
    <text evidence="1">The sequence shown here is derived from an EMBL/GenBank/DDBJ whole genome shotgun (WGS) entry which is preliminary data.</text>
</comment>
<dbReference type="AlphaFoldDB" id="A0A9P8TRM1"/>
<keyword evidence="2" id="KW-1185">Reference proteome</keyword>
<dbReference type="Proteomes" id="UP000774326">
    <property type="component" value="Unassembled WGS sequence"/>
</dbReference>
<organism evidence="1 2">
    <name type="scientific">Wickerhamomyces pijperi</name>
    <name type="common">Yeast</name>
    <name type="synonym">Pichia pijperi</name>
    <dbReference type="NCBI Taxonomy" id="599730"/>
    <lineage>
        <taxon>Eukaryota</taxon>
        <taxon>Fungi</taxon>
        <taxon>Dikarya</taxon>
        <taxon>Ascomycota</taxon>
        <taxon>Saccharomycotina</taxon>
        <taxon>Saccharomycetes</taxon>
        <taxon>Phaffomycetales</taxon>
        <taxon>Wickerhamomycetaceae</taxon>
        <taxon>Wickerhamomyces</taxon>
    </lineage>
</organism>
<reference evidence="1" key="1">
    <citation type="journal article" date="2021" name="Open Biol.">
        <title>Shared evolutionary footprints suggest mitochondrial oxidative damage underlies multiple complex I losses in fungi.</title>
        <authorList>
            <person name="Schikora-Tamarit M.A."/>
            <person name="Marcet-Houben M."/>
            <person name="Nosek J."/>
            <person name="Gabaldon T."/>
        </authorList>
    </citation>
    <scope>NUCLEOTIDE SEQUENCE</scope>
    <source>
        <strain evidence="1">CBS2887</strain>
    </source>
</reference>